<dbReference type="OrthoDB" id="5293434at2"/>
<dbReference type="PANTHER" id="PTHR46193:SF10">
    <property type="entry name" value="6-PHOSPHOGLUCONATE PHOSPHATASE"/>
    <property type="match status" value="1"/>
</dbReference>
<dbReference type="PANTHER" id="PTHR46193">
    <property type="entry name" value="6-PHOSPHOGLUCONATE PHOSPHATASE"/>
    <property type="match status" value="1"/>
</dbReference>
<reference evidence="5 6" key="1">
    <citation type="submission" date="2016-10" db="EMBL/GenBank/DDBJ databases">
        <authorList>
            <person name="de Groot N.N."/>
        </authorList>
    </citation>
    <scope>NUCLEOTIDE SEQUENCE [LARGE SCALE GENOMIC DNA]</scope>
    <source>
        <strain evidence="5 6">DSM 5885</strain>
    </source>
</reference>
<dbReference type="PRINTS" id="PR00413">
    <property type="entry name" value="HADHALOGNASE"/>
</dbReference>
<dbReference type="GO" id="GO:0046872">
    <property type="term" value="F:metal ion binding"/>
    <property type="evidence" value="ECO:0007669"/>
    <property type="project" value="UniProtKB-KW"/>
</dbReference>
<keyword evidence="4" id="KW-0460">Magnesium</keyword>
<accession>A0A1G7WLT7</accession>
<evidence type="ECO:0000256" key="3">
    <source>
        <dbReference type="ARBA" id="ARBA00022723"/>
    </source>
</evidence>
<dbReference type="Proteomes" id="UP000198607">
    <property type="component" value="Unassembled WGS sequence"/>
</dbReference>
<dbReference type="GO" id="GO:0003824">
    <property type="term" value="F:catalytic activity"/>
    <property type="evidence" value="ECO:0007669"/>
    <property type="project" value="UniProtKB-ARBA"/>
</dbReference>
<dbReference type="InterPro" id="IPR023198">
    <property type="entry name" value="PGP-like_dom2"/>
</dbReference>
<sequence>MREIRAVLFDSDGTLVDSEVPAMDVLHQMAVAEGLQFTREEAHRQFRGVRMSRIAAWIAERVPEAGDNFEQDFTQRYREASVRRFKEDLAPMPGALELLQRLHIPFGVVTNGPMEKVQLTLDLTGLLPYVGDRIYSAYDHSCFKPDPALFLIAARDLGTDPAHCAVVEDSVPGLLAGVAAGMRVFSLHPREGVPEAIADKLTYIGGLSDLIHHL</sequence>
<keyword evidence="3" id="KW-0479">Metal-binding</keyword>
<proteinExistence type="inferred from homology"/>
<dbReference type="AlphaFoldDB" id="A0A1G7WLT7"/>
<dbReference type="InterPro" id="IPR023214">
    <property type="entry name" value="HAD_sf"/>
</dbReference>
<organism evidence="5 6">
    <name type="scientific">Propionivibrio dicarboxylicus</name>
    <dbReference type="NCBI Taxonomy" id="83767"/>
    <lineage>
        <taxon>Bacteria</taxon>
        <taxon>Pseudomonadati</taxon>
        <taxon>Pseudomonadota</taxon>
        <taxon>Betaproteobacteria</taxon>
        <taxon>Rhodocyclales</taxon>
        <taxon>Rhodocyclaceae</taxon>
        <taxon>Propionivibrio</taxon>
    </lineage>
</organism>
<evidence type="ECO:0000313" key="5">
    <source>
        <dbReference type="EMBL" id="SDG72839.1"/>
    </source>
</evidence>
<gene>
    <name evidence="5" type="ORF">SAMN05660652_00561</name>
</gene>
<comment type="cofactor">
    <cofactor evidence="1">
        <name>Mg(2+)</name>
        <dbReference type="ChEBI" id="CHEBI:18420"/>
    </cofactor>
</comment>
<dbReference type="InterPro" id="IPR051600">
    <property type="entry name" value="Beta-PGM-like"/>
</dbReference>
<dbReference type="RefSeq" id="WP_091933680.1">
    <property type="nucleotide sequence ID" value="NZ_FNCY01000001.1"/>
</dbReference>
<dbReference type="NCBIfam" id="TIGR01509">
    <property type="entry name" value="HAD-SF-IA-v3"/>
    <property type="match status" value="1"/>
</dbReference>
<dbReference type="SFLD" id="SFLDG01129">
    <property type="entry name" value="C1.5:_HAD__Beta-PGM__Phosphata"/>
    <property type="match status" value="1"/>
</dbReference>
<evidence type="ECO:0000256" key="4">
    <source>
        <dbReference type="ARBA" id="ARBA00022842"/>
    </source>
</evidence>
<dbReference type="SUPFAM" id="SSF56784">
    <property type="entry name" value="HAD-like"/>
    <property type="match status" value="1"/>
</dbReference>
<dbReference type="InterPro" id="IPR006439">
    <property type="entry name" value="HAD-SF_hydro_IA"/>
</dbReference>
<name>A0A1G7WLT7_9RHOO</name>
<dbReference type="SFLD" id="SFLDS00003">
    <property type="entry name" value="Haloacid_Dehalogenase"/>
    <property type="match status" value="1"/>
</dbReference>
<evidence type="ECO:0000256" key="2">
    <source>
        <dbReference type="ARBA" id="ARBA00006171"/>
    </source>
</evidence>
<keyword evidence="6" id="KW-1185">Reference proteome</keyword>
<dbReference type="Pfam" id="PF00702">
    <property type="entry name" value="Hydrolase"/>
    <property type="match status" value="1"/>
</dbReference>
<dbReference type="EMBL" id="FNCY01000001">
    <property type="protein sequence ID" value="SDG72839.1"/>
    <property type="molecule type" value="Genomic_DNA"/>
</dbReference>
<dbReference type="InterPro" id="IPR036412">
    <property type="entry name" value="HAD-like_sf"/>
</dbReference>
<dbReference type="Gene3D" id="1.10.150.240">
    <property type="entry name" value="Putative phosphatase, domain 2"/>
    <property type="match status" value="1"/>
</dbReference>
<dbReference type="STRING" id="83767.SAMN05660652_00561"/>
<evidence type="ECO:0000313" key="6">
    <source>
        <dbReference type="Proteomes" id="UP000198607"/>
    </source>
</evidence>
<protein>
    <submittedName>
        <fullName evidence="5">Haloacid dehalogenase superfamily, subfamily IA, variant 3 with third motif having DD or ED</fullName>
    </submittedName>
</protein>
<comment type="similarity">
    <text evidence="2">Belongs to the HAD-like hydrolase superfamily. CbbY/CbbZ/Gph/YieH family.</text>
</comment>
<dbReference type="Gene3D" id="3.40.50.1000">
    <property type="entry name" value="HAD superfamily/HAD-like"/>
    <property type="match status" value="1"/>
</dbReference>
<evidence type="ECO:0000256" key="1">
    <source>
        <dbReference type="ARBA" id="ARBA00001946"/>
    </source>
</evidence>